<dbReference type="InterPro" id="IPR018201">
    <property type="entry name" value="Ketoacyl_synth_AS"/>
</dbReference>
<feature type="domain" description="Carrier" evidence="8">
    <location>
        <begin position="2431"/>
        <end position="2511"/>
    </location>
</feature>
<dbReference type="EMBL" id="BAAARW010000003">
    <property type="protein sequence ID" value="GAA2404725.1"/>
    <property type="molecule type" value="Genomic_DNA"/>
</dbReference>
<keyword evidence="2" id="KW-0596">Phosphopantetheine</keyword>
<dbReference type="Pfam" id="PF02801">
    <property type="entry name" value="Ketoacyl-synt_C"/>
    <property type="match status" value="2"/>
</dbReference>
<keyword evidence="7" id="KW-0012">Acyltransferase</keyword>
<dbReference type="InterPro" id="IPR014031">
    <property type="entry name" value="Ketoacyl_synth_C"/>
</dbReference>
<evidence type="ECO:0000256" key="3">
    <source>
        <dbReference type="ARBA" id="ARBA00022553"/>
    </source>
</evidence>
<dbReference type="InterPro" id="IPR015083">
    <property type="entry name" value="NorB/c/GfsB-D-like_docking"/>
</dbReference>
<dbReference type="Gene3D" id="3.40.50.720">
    <property type="entry name" value="NAD(P)-binding Rossmann-like Domain"/>
    <property type="match status" value="1"/>
</dbReference>
<dbReference type="SMART" id="SM01294">
    <property type="entry name" value="PKS_PP_betabranch"/>
    <property type="match status" value="1"/>
</dbReference>
<dbReference type="PANTHER" id="PTHR43775:SF51">
    <property type="entry name" value="INACTIVE PHENOLPHTHIOCEROL SYNTHESIS POLYKETIDE SYNTHASE TYPE I PKS1-RELATED"/>
    <property type="match status" value="1"/>
</dbReference>
<gene>
    <name evidence="10" type="ORF">GCM10010191_10570</name>
</gene>
<dbReference type="SUPFAM" id="SSF53901">
    <property type="entry name" value="Thiolase-like"/>
    <property type="match status" value="2"/>
</dbReference>
<dbReference type="InterPro" id="IPR032821">
    <property type="entry name" value="PKS_assoc"/>
</dbReference>
<dbReference type="InterPro" id="IPR020806">
    <property type="entry name" value="PKS_PP-bd"/>
</dbReference>
<dbReference type="Pfam" id="PF08990">
    <property type="entry name" value="Docking"/>
    <property type="match status" value="1"/>
</dbReference>
<dbReference type="SUPFAM" id="SSF51735">
    <property type="entry name" value="NAD(P)-binding Rossmann-fold domains"/>
    <property type="match status" value="2"/>
</dbReference>
<dbReference type="CDD" id="cd08952">
    <property type="entry name" value="KR_1_SDR_x"/>
    <property type="match status" value="1"/>
</dbReference>
<dbReference type="Gene3D" id="3.40.47.10">
    <property type="match status" value="2"/>
</dbReference>
<dbReference type="SMART" id="SM00827">
    <property type="entry name" value="PKS_AT"/>
    <property type="match status" value="2"/>
</dbReference>
<dbReference type="InterPro" id="IPR014030">
    <property type="entry name" value="Ketoacyl_synth_N"/>
</dbReference>
<keyword evidence="4" id="KW-0808">Transferase</keyword>
<dbReference type="SUPFAM" id="SSF55048">
    <property type="entry name" value="Probable ACP-binding domain of malonyl-CoA ACP transacylase"/>
    <property type="match status" value="2"/>
</dbReference>
<dbReference type="SMART" id="SM00823">
    <property type="entry name" value="PKS_PP"/>
    <property type="match status" value="2"/>
</dbReference>
<dbReference type="InterPro" id="IPR016035">
    <property type="entry name" value="Acyl_Trfase/lysoPLipase"/>
</dbReference>
<dbReference type="Pfam" id="PF00550">
    <property type="entry name" value="PP-binding"/>
    <property type="match status" value="2"/>
</dbReference>
<feature type="domain" description="Ketosynthase family 3 (KS3)" evidence="9">
    <location>
        <begin position="37"/>
        <end position="463"/>
    </location>
</feature>
<dbReference type="CDD" id="cd00833">
    <property type="entry name" value="PKS"/>
    <property type="match status" value="2"/>
</dbReference>
<feature type="domain" description="Carrier" evidence="8">
    <location>
        <begin position="959"/>
        <end position="1034"/>
    </location>
</feature>
<evidence type="ECO:0008006" key="12">
    <source>
        <dbReference type="Google" id="ProtNLM"/>
    </source>
</evidence>
<accession>A0ABN3IH63</accession>
<evidence type="ECO:0000256" key="2">
    <source>
        <dbReference type="ARBA" id="ARBA00022450"/>
    </source>
</evidence>
<dbReference type="Gene3D" id="1.10.1200.10">
    <property type="entry name" value="ACP-like"/>
    <property type="match status" value="2"/>
</dbReference>
<dbReference type="Pfam" id="PF00698">
    <property type="entry name" value="Acyl_transf_1"/>
    <property type="match status" value="2"/>
</dbReference>
<dbReference type="Gene3D" id="3.40.366.10">
    <property type="entry name" value="Malonyl-Coenzyme A Acyl Carrier Protein, domain 2"/>
    <property type="match status" value="2"/>
</dbReference>
<sequence>MGEPVEENEKLLAYLKRVMGDLRDTRQRLREAQAANDEPIAVVGMACRYPGGVGSAEELWTLVADGRDAITEFPADRGWDLDDLYDPDAARSGTHYVRGGGFLHGATAFDAEFFGISPREALAMDPQQRLLLEIAWELFEQAGIDPKSLRGSSTGTFVGLSMTDYAWGHRPVPEVVDGYLATGNFASVASGRIAYELGLAGPALTLDTACSSSLVALHLAGQALRSGECSLAVAGGATVMSSPMGFVEFARQRALSPDGRCRAFGASADGFGPAEGAGLLLLERLSDAHRNGHRVLAVMRGSAVNQDGASNGLTAPNGPAQERVIRAALANAQVAADEVDAVEAHGTGTELGDPIEAQALLSTYGQDRPQERALWLGSVKSNIGHTSAAAGVAGVIKMVMAMRHGTLPRTLHADVPTPHVDWSPGTVRLLTEPVPWPRGDRPRRAGVSAFGVSGTNAHVILEDGPEIIEEAHDTEPAEAAPPVQPTYPVPLVVSARSPQALRAQAERLSPHVDAHGLADVAWSLATTRSAFEHRAVILADGYQQALGGLDTVSSDDAAPHVVRGVATVDDELPDSVVFVFPGQGSQWAGMAAELLDSSPVFAARLAECDAVLRPLVDFSVAGVLRDGLPLDRVDVAQPALWAVMVSLAAEWRSHGVEPAAVVGHSQGEIAAACVAGGLSLADGARIVVTRAKAVAEKLSGRGGMVAVAADVAKAEELLEPWGDALAVASMNGPVSTVVAGEVGALEELLTTCEREGVRARRIEVDYASHSPQVEAITEEITEALAGLAPTQGEIPFFSTVCGEWTDTALLDAEYWAANLRRPVGFDPAVRALASAGHRFFVEVSPHPVLVPALQDIFDDAGAEGVAVGTLRRGEGGVRRLTAALAEGYVRGLPVDWRRSFASAGHRRIDLPTYAFQRRRYWLDAPEARPATGHHIAVAEPEQPEFRRRLAEAPETGRQRIVLDAIRAQVAAVLRHAAPDDVISDRSFKELGFDSLTAVELRNRLSAATGLTLPAALVFTYPTPAALARYILDELELDSSAAEAAAEPSEPRPREPVADDPIAIIGMACRYPGGVESPDGLWRLVDSGRDAITPFPTDRGWDLGGGDYVQAGGFLDGATGFDPEFFDISPREALAMDPQQRVLLETSWEALEHAGLDPESLKGSPTGVFAGIVTQDYVSRLAEPPESVEGHVATGNMSSVASGRIAYTLGLEGPAISVETACSSSLVALHLAGQALRSGDCSLALASGVAVMSTPASFADFSRQGALSADGRVKAFAASADGTIWAEGAGVLVLERLSDARRNGHRVLAVLRGSAVNQDGASNGLTAPNGLAQERVIRAALANAQVAADEVDAVEAHGTGTTLGDPIEADALLATYGRDRSSDRPLWLGALKSNLGHAGPAAGVAGVIKMVMAMRHGTLPRTLHADAPTPHVDWSQGTVRLLSEPVPWPETDRPRRAGVSAFGVSGTNAHVIIEEAHEIIEEAHEIIEEAHDTERAEAAQPVQPTYPLPLVVSARSRDALRAQAGRLVSSVDAHDLADVAFSLTRRTAFEHRAVVLASDLPQARAGLAALADGLPTPDVVEGVARAGDGRIVFVFPGQGSQWAGMAADLLDSNRVFADRLAECDAALRPFADFSVTDLLRQGVALERVEVVQAALWAVMVSLAEVWRSYGVRPAAVVGHSQGEIAAACVAGALSLADGARVVMTRARAIADELSGHGGMVAVALPADQTAERVPAGVSIASINGPTDTVVAGDTAALEEFLADCDAAGIRARRIPVDYASHSAHVDAITDRLIDDLAGVAPATGHIPLYSTVTTEPADTAALDGRYWVTNLRQTVRFAPTIDRLRGDGYQHFLEISPHPILTPALGDTLGDEASVLSTLHRDRNAHHQLLLSLAQAHTQGLPVTWDTHLPNTKAVDLPTYPFQRRRFWLDGPPPTRSRIEDWRYRVEWRSVRVPDTAALPGTWLLVVPDDQVPAAEQWATALDEYGARVRRVSPGQLPEALRADAGGDIAGVLSLLALDETPLPGHTALPTGLASTVSLVQDLIRTQEEHGIGVPLWCATRGAVGVRPAEPPPAPVQAQVWGLGQVVALEHPRLWGGLVDLPVEPDDGTVAPLAAVLAGIGTEDRLAVRSGTVYAQRFVRAPVTSPSRNWKPRGSVLVTGGTGGVGAHIARWLAREGADHLVLVSRRGSAAPGAAELAAELAELGAEVTIESCDVSDRDALAGVLARLPEEHPLDAVFHAAAALDDCVVGSLTPERMERVLRVKALGARHLHELTLGTPLSAFVLFSSFSATFGLPGLGNYAPGNAYLEALAGFRRGEGLPAVAVAWGTWRATGMAADGLGARGRLEGIHELEPEPATSALHQAIDRDEAVPMIVDLRWGRFAQAFRAKRPTALFAEIPEAAEVPEAEAVGTGDERELPARLAGMSGAERDRALHELVRSHAAAVLGHLTLDENAPDAIEAGRPFRSLGFDSLMAVELRNRLSTATGLRLPSTLVFDFPTPDAVVAHLRDGLGLDDGEGVVPGFAELERLEALFTDTPSGDDIAVLAKRLETMLWTWRDSSAEPPDGAEAAVEFTAATNEELFDLIDRKLGGSDDVDR</sequence>
<dbReference type="InterPro" id="IPR036736">
    <property type="entry name" value="ACP-like_sf"/>
</dbReference>
<evidence type="ECO:0000259" key="9">
    <source>
        <dbReference type="PROSITE" id="PS52004"/>
    </source>
</evidence>
<proteinExistence type="predicted"/>
<dbReference type="InterPro" id="IPR014043">
    <property type="entry name" value="Acyl_transferase_dom"/>
</dbReference>
<evidence type="ECO:0000256" key="6">
    <source>
        <dbReference type="ARBA" id="ARBA00023268"/>
    </source>
</evidence>
<organism evidence="10 11">
    <name type="scientific">Actinomadura vinacea</name>
    <dbReference type="NCBI Taxonomy" id="115336"/>
    <lineage>
        <taxon>Bacteria</taxon>
        <taxon>Bacillati</taxon>
        <taxon>Actinomycetota</taxon>
        <taxon>Actinomycetes</taxon>
        <taxon>Streptosporangiales</taxon>
        <taxon>Thermomonosporaceae</taxon>
        <taxon>Actinomadura</taxon>
    </lineage>
</organism>
<reference evidence="10 11" key="1">
    <citation type="journal article" date="2019" name="Int. J. Syst. Evol. Microbiol.">
        <title>The Global Catalogue of Microorganisms (GCM) 10K type strain sequencing project: providing services to taxonomists for standard genome sequencing and annotation.</title>
        <authorList>
            <consortium name="The Broad Institute Genomics Platform"/>
            <consortium name="The Broad Institute Genome Sequencing Center for Infectious Disease"/>
            <person name="Wu L."/>
            <person name="Ma J."/>
        </authorList>
    </citation>
    <scope>NUCLEOTIDE SEQUENCE [LARGE SCALE GENOMIC DNA]</scope>
    <source>
        <strain evidence="10 11">JCM 3325</strain>
    </source>
</reference>
<dbReference type="Pfam" id="PF08659">
    <property type="entry name" value="KR"/>
    <property type="match status" value="1"/>
</dbReference>
<evidence type="ECO:0000256" key="4">
    <source>
        <dbReference type="ARBA" id="ARBA00022679"/>
    </source>
</evidence>
<dbReference type="RefSeq" id="WP_344587319.1">
    <property type="nucleotide sequence ID" value="NZ_BAAARW010000003.1"/>
</dbReference>
<evidence type="ECO:0000313" key="10">
    <source>
        <dbReference type="EMBL" id="GAA2404725.1"/>
    </source>
</evidence>
<dbReference type="InterPro" id="IPR050091">
    <property type="entry name" value="PKS_NRPS_Biosynth_Enz"/>
</dbReference>
<dbReference type="PANTHER" id="PTHR43775">
    <property type="entry name" value="FATTY ACID SYNTHASE"/>
    <property type="match status" value="1"/>
</dbReference>
<dbReference type="InterPro" id="IPR013968">
    <property type="entry name" value="PKS_KR"/>
</dbReference>
<dbReference type="Gene3D" id="3.30.70.3290">
    <property type="match status" value="2"/>
</dbReference>
<feature type="domain" description="Ketosynthase family 3 (KS3)" evidence="9">
    <location>
        <begin position="1058"/>
        <end position="1474"/>
    </location>
</feature>
<keyword evidence="3" id="KW-0597">Phosphoprotein</keyword>
<protein>
    <recommendedName>
        <fullName evidence="12">SDR family NAD(P)-dependent oxidoreductase</fullName>
    </recommendedName>
</protein>
<evidence type="ECO:0000259" key="8">
    <source>
        <dbReference type="PROSITE" id="PS50075"/>
    </source>
</evidence>
<dbReference type="Pfam" id="PF00109">
    <property type="entry name" value="ketoacyl-synt"/>
    <property type="match status" value="2"/>
</dbReference>
<evidence type="ECO:0000256" key="5">
    <source>
        <dbReference type="ARBA" id="ARBA00023194"/>
    </source>
</evidence>
<dbReference type="Proteomes" id="UP001501231">
    <property type="component" value="Unassembled WGS sequence"/>
</dbReference>
<dbReference type="SUPFAM" id="SSF47336">
    <property type="entry name" value="ACP-like"/>
    <property type="match status" value="2"/>
</dbReference>
<comment type="cofactor">
    <cofactor evidence="1">
        <name>pantetheine 4'-phosphate</name>
        <dbReference type="ChEBI" id="CHEBI:47942"/>
    </cofactor>
</comment>
<comment type="caution">
    <text evidence="10">The sequence shown here is derived from an EMBL/GenBank/DDBJ whole genome shotgun (WGS) entry which is preliminary data.</text>
</comment>
<dbReference type="InterPro" id="IPR016036">
    <property type="entry name" value="Malonyl_transacylase_ACP-bd"/>
</dbReference>
<dbReference type="InterPro" id="IPR036291">
    <property type="entry name" value="NAD(P)-bd_dom_sf"/>
</dbReference>
<name>A0ABN3IH63_9ACTN</name>
<dbReference type="InterPro" id="IPR016039">
    <property type="entry name" value="Thiolase-like"/>
</dbReference>
<dbReference type="PROSITE" id="PS50075">
    <property type="entry name" value="CARRIER"/>
    <property type="match status" value="2"/>
</dbReference>
<dbReference type="SMART" id="SM00825">
    <property type="entry name" value="PKS_KS"/>
    <property type="match status" value="2"/>
</dbReference>
<evidence type="ECO:0000256" key="1">
    <source>
        <dbReference type="ARBA" id="ARBA00001957"/>
    </source>
</evidence>
<dbReference type="InterPro" id="IPR001227">
    <property type="entry name" value="Ac_transferase_dom_sf"/>
</dbReference>
<dbReference type="PROSITE" id="PS00606">
    <property type="entry name" value="KS3_1"/>
    <property type="match status" value="2"/>
</dbReference>
<keyword evidence="11" id="KW-1185">Reference proteome</keyword>
<dbReference type="InterPro" id="IPR057326">
    <property type="entry name" value="KR_dom"/>
</dbReference>
<dbReference type="Pfam" id="PF16197">
    <property type="entry name" value="KAsynt_C_assoc"/>
    <property type="match status" value="2"/>
</dbReference>
<dbReference type="InterPro" id="IPR006162">
    <property type="entry name" value="Ppantetheine_attach_site"/>
</dbReference>
<dbReference type="InterPro" id="IPR009081">
    <property type="entry name" value="PP-bd_ACP"/>
</dbReference>
<keyword evidence="5" id="KW-0045">Antibiotic biosynthesis</keyword>
<evidence type="ECO:0000256" key="7">
    <source>
        <dbReference type="ARBA" id="ARBA00023315"/>
    </source>
</evidence>
<dbReference type="PROSITE" id="PS52004">
    <property type="entry name" value="KS3_2"/>
    <property type="match status" value="2"/>
</dbReference>
<keyword evidence="6" id="KW-0511">Multifunctional enzyme</keyword>
<evidence type="ECO:0000313" key="11">
    <source>
        <dbReference type="Proteomes" id="UP001501231"/>
    </source>
</evidence>
<dbReference type="PROSITE" id="PS00012">
    <property type="entry name" value="PHOSPHOPANTETHEINE"/>
    <property type="match status" value="2"/>
</dbReference>
<dbReference type="InterPro" id="IPR020841">
    <property type="entry name" value="PKS_Beta-ketoAc_synthase_dom"/>
</dbReference>
<dbReference type="SUPFAM" id="SSF52151">
    <property type="entry name" value="FabD/lysophospholipase-like"/>
    <property type="match status" value="2"/>
</dbReference>
<dbReference type="SMART" id="SM00822">
    <property type="entry name" value="PKS_KR"/>
    <property type="match status" value="1"/>
</dbReference>